<feature type="region of interest" description="Disordered" evidence="1">
    <location>
        <begin position="374"/>
        <end position="400"/>
    </location>
</feature>
<dbReference type="Proteomes" id="UP001196980">
    <property type="component" value="Unassembled WGS sequence"/>
</dbReference>
<proteinExistence type="predicted"/>
<comment type="caution">
    <text evidence="2">The sequence shown here is derived from an EMBL/GenBank/DDBJ whole genome shotgun (WGS) entry which is preliminary data.</text>
</comment>
<keyword evidence="3" id="KW-1185">Reference proteome</keyword>
<organism evidence="2 3">
    <name type="scientific">Candidatus Magnetobacterium casense</name>
    <dbReference type="NCBI Taxonomy" id="1455061"/>
    <lineage>
        <taxon>Bacteria</taxon>
        <taxon>Pseudomonadati</taxon>
        <taxon>Nitrospirota</taxon>
        <taxon>Thermodesulfovibrionia</taxon>
        <taxon>Thermodesulfovibrionales</taxon>
        <taxon>Candidatus Magnetobacteriaceae</taxon>
        <taxon>Candidatus Magnetobacterium</taxon>
    </lineage>
</organism>
<dbReference type="PANTHER" id="PTHR30050:SF4">
    <property type="entry name" value="ATP-BINDING PROTEIN RV3427C IN INSERTION SEQUENCE-RELATED"/>
    <property type="match status" value="1"/>
</dbReference>
<gene>
    <name evidence="2" type="ORF">HWQ67_15255</name>
</gene>
<accession>A0ABS6S3K2</accession>
<reference evidence="2 3" key="1">
    <citation type="journal article" date="2020" name="J Geophys Res Biogeosci">
        <title>Magnetotaxis as an Adaptation to Enable Bacterial Shuttling of Microbial Sulfur and Sulfur Cycling Across Aquatic Oxic#Anoxic Interfaces.</title>
        <authorList>
            <person name="Li J."/>
            <person name="Liu P."/>
            <person name="Wang J."/>
            <person name="Roberts A.P."/>
            <person name="Pan Y."/>
        </authorList>
    </citation>
    <scope>NUCLEOTIDE SEQUENCE [LARGE SCALE GENOMIC DNA]</scope>
    <source>
        <strain evidence="2 3">MYR-1_YQ</strain>
    </source>
</reference>
<dbReference type="PANTHER" id="PTHR30050">
    <property type="entry name" value="CHROMOSOMAL REPLICATION INITIATOR PROTEIN DNAA"/>
    <property type="match status" value="1"/>
</dbReference>
<evidence type="ECO:0000313" key="3">
    <source>
        <dbReference type="Proteomes" id="UP001196980"/>
    </source>
</evidence>
<evidence type="ECO:0000313" key="2">
    <source>
        <dbReference type="EMBL" id="MBV6342938.1"/>
    </source>
</evidence>
<protein>
    <submittedName>
        <fullName evidence="2">Uncharacterized protein</fullName>
    </submittedName>
</protein>
<dbReference type="RefSeq" id="WP_218253546.1">
    <property type="nucleotide sequence ID" value="NZ_JABXWD010000386.1"/>
</dbReference>
<dbReference type="EMBL" id="JABXWD010000386">
    <property type="protein sequence ID" value="MBV6342938.1"/>
    <property type="molecule type" value="Genomic_DNA"/>
</dbReference>
<name>A0ABS6S3K2_9BACT</name>
<evidence type="ECO:0000256" key="1">
    <source>
        <dbReference type="SAM" id="MobiDB-lite"/>
    </source>
</evidence>
<sequence>MQSKHTMRNAIPTQMAITQGSPSVGNERKLAPVAKTTQLQKQTHTLTYISDLLANNPEQARQEALRYRTEVFWDDIVRLFEGIRGDAHKCSRCGREDAGWFNPLTLRWIEVSDVCHNCKVSLTMLHQEAIVRKWRERINGRMDSVLRNCGVPQRYLTADISSVNREVAEVVQGVLQWLHCGDGPQSGIEPGVADPDVPPTQQQASGGLYIFGPPATGKTYLAAAILKAYIRTLTPSFRDCYSEAPIEPRYPIFTIVSDMLADIRKTFNTPDLSEGDIYDKYCSAPLVVMDDFMAEKVTGWSVKTMYSIINRRYINNLPLIIISNYGLGEVERSFNAVSEFTGTSVVLRISEMGKVLILRRGLLSLSQGSLTPQRHTAQSAAVGRCKGSATPGIKDTTGGR</sequence>